<evidence type="ECO:0000256" key="1">
    <source>
        <dbReference type="SAM" id="SignalP"/>
    </source>
</evidence>
<evidence type="ECO:0000259" key="2">
    <source>
        <dbReference type="Pfam" id="PF13200"/>
    </source>
</evidence>
<comment type="caution">
    <text evidence="3">The sequence shown here is derived from an EMBL/GenBank/DDBJ whole genome shotgun (WGS) entry which is preliminary data.</text>
</comment>
<dbReference type="Proteomes" id="UP000261011">
    <property type="component" value="Unassembled WGS sequence"/>
</dbReference>
<dbReference type="Gene3D" id="3.20.20.80">
    <property type="entry name" value="Glycosidases"/>
    <property type="match status" value="1"/>
</dbReference>
<dbReference type="InterPro" id="IPR017853">
    <property type="entry name" value="GH"/>
</dbReference>
<dbReference type="Pfam" id="PF13200">
    <property type="entry name" value="DUF4015"/>
    <property type="match status" value="1"/>
</dbReference>
<dbReference type="RefSeq" id="WP_117522192.1">
    <property type="nucleotide sequence ID" value="NZ_QVEU01000009.1"/>
</dbReference>
<dbReference type="SUPFAM" id="SSF51445">
    <property type="entry name" value="(Trans)glycosidases"/>
    <property type="match status" value="1"/>
</dbReference>
<dbReference type="InterPro" id="IPR025275">
    <property type="entry name" value="DUF4015"/>
</dbReference>
<name>A0A3E2TFS1_9FIRM</name>
<evidence type="ECO:0000313" key="3">
    <source>
        <dbReference type="EMBL" id="RGB74696.1"/>
    </source>
</evidence>
<reference evidence="3 4" key="1">
    <citation type="submission" date="2018-08" db="EMBL/GenBank/DDBJ databases">
        <title>A genome reference for cultivated species of the human gut microbiota.</title>
        <authorList>
            <person name="Zou Y."/>
            <person name="Xue W."/>
            <person name="Luo G."/>
        </authorList>
    </citation>
    <scope>NUCLEOTIDE SEQUENCE [LARGE SCALE GENOMIC DNA]</scope>
    <source>
        <strain evidence="3 4">OF01-3</strain>
    </source>
</reference>
<sequence>MRKKTKILSIMLSLILILTSCTANKNKETSQKEASDTKVEEVKDEDIDKAAKEILKEKGLVNEAVEKPVGKAYEVGVTPDDYNMDYDTSRLHALEEKKSKYYPKDGVKGLYFNTYNINKPEVYNKITDLIENSNLNTVVVDIKDDWGNVTMNFDTDDEDIKYSKIDIVDPEAFLEDMHSRGIYVIGRVTTFKDSIITERHPEWGFTLDDGSLWKNASGEAFMNPFLKDVQDYDIKIAKLAAKAGFDEIQFDYVRFAEGFETFGDTLDYSRGEYEDNKDMEEGEKRVAAITGFVQRAREELQSYNIPMSIDVFGYALQVRHADGIGQDFDQMANQTDAISSMIYPSHWGSGSFDIEKPDLEPYNLVCRYLDEEQKVLRDLDHPPVSRPWIQDFTATWIGEGNWMEYDADAVQAQIDAIYDKGQNEYLIWNANSEYTPGVDY</sequence>
<evidence type="ECO:0000313" key="4">
    <source>
        <dbReference type="Proteomes" id="UP000261011"/>
    </source>
</evidence>
<dbReference type="OrthoDB" id="9774125at2"/>
<keyword evidence="1" id="KW-0732">Signal</keyword>
<dbReference type="EMBL" id="QVEU01000009">
    <property type="protein sequence ID" value="RGB74696.1"/>
    <property type="molecule type" value="Genomic_DNA"/>
</dbReference>
<feature type="chain" id="PRO_5039675264" evidence="1">
    <location>
        <begin position="24"/>
        <end position="440"/>
    </location>
</feature>
<feature type="domain" description="DUF4015" evidence="2">
    <location>
        <begin position="109"/>
        <end position="434"/>
    </location>
</feature>
<dbReference type="AlphaFoldDB" id="A0A3E2TFS1"/>
<keyword evidence="4" id="KW-1185">Reference proteome</keyword>
<accession>A0A3E2TFS1</accession>
<protein>
    <submittedName>
        <fullName evidence="3">GTP-binding protein</fullName>
    </submittedName>
</protein>
<feature type="signal peptide" evidence="1">
    <location>
        <begin position="1"/>
        <end position="23"/>
    </location>
</feature>
<proteinExistence type="predicted"/>
<gene>
    <name evidence="3" type="ORF">DXA39_07980</name>
</gene>
<dbReference type="PROSITE" id="PS51257">
    <property type="entry name" value="PROKAR_LIPOPROTEIN"/>
    <property type="match status" value="1"/>
</dbReference>
<organism evidence="3 4">
    <name type="scientific">Anaerococcus nagyae</name>
    <dbReference type="NCBI Taxonomy" id="1755241"/>
    <lineage>
        <taxon>Bacteria</taxon>
        <taxon>Bacillati</taxon>
        <taxon>Bacillota</taxon>
        <taxon>Tissierellia</taxon>
        <taxon>Tissierellales</taxon>
        <taxon>Peptoniphilaceae</taxon>
        <taxon>Anaerococcus</taxon>
    </lineage>
</organism>